<dbReference type="Proteomes" id="UP000887159">
    <property type="component" value="Unassembled WGS sequence"/>
</dbReference>
<evidence type="ECO:0000313" key="1">
    <source>
        <dbReference type="EMBL" id="GFY28320.1"/>
    </source>
</evidence>
<evidence type="ECO:0000313" key="2">
    <source>
        <dbReference type="Proteomes" id="UP000887159"/>
    </source>
</evidence>
<keyword evidence="2" id="KW-1185">Reference proteome</keyword>
<comment type="caution">
    <text evidence="1">The sequence shown here is derived from an EMBL/GenBank/DDBJ whole genome shotgun (WGS) entry which is preliminary data.</text>
</comment>
<organism evidence="1 2">
    <name type="scientific">Trichonephila clavipes</name>
    <name type="common">Golden silk orbweaver</name>
    <name type="synonym">Nephila clavipes</name>
    <dbReference type="NCBI Taxonomy" id="2585209"/>
    <lineage>
        <taxon>Eukaryota</taxon>
        <taxon>Metazoa</taxon>
        <taxon>Ecdysozoa</taxon>
        <taxon>Arthropoda</taxon>
        <taxon>Chelicerata</taxon>
        <taxon>Arachnida</taxon>
        <taxon>Araneae</taxon>
        <taxon>Araneomorphae</taxon>
        <taxon>Entelegynae</taxon>
        <taxon>Araneoidea</taxon>
        <taxon>Nephilidae</taxon>
        <taxon>Trichonephila</taxon>
    </lineage>
</organism>
<reference evidence="1" key="1">
    <citation type="submission" date="2020-08" db="EMBL/GenBank/DDBJ databases">
        <title>Multicomponent nature underlies the extraordinary mechanical properties of spider dragline silk.</title>
        <authorList>
            <person name="Kono N."/>
            <person name="Nakamura H."/>
            <person name="Mori M."/>
            <person name="Yoshida Y."/>
            <person name="Ohtoshi R."/>
            <person name="Malay A.D."/>
            <person name="Moran D.A.P."/>
            <person name="Tomita M."/>
            <person name="Numata K."/>
            <person name="Arakawa K."/>
        </authorList>
    </citation>
    <scope>NUCLEOTIDE SEQUENCE</scope>
</reference>
<dbReference type="AlphaFoldDB" id="A0A8X7BE80"/>
<gene>
    <name evidence="1" type="ORF">TNCV_4396521</name>
</gene>
<sequence>MFSWCEKCRIQVSPVPDSDEVCPPVCARIPECSCVSSIDLKCILTFLLRERKDVLLEVAKELRVEVDITLPKIEFKKRICQSKYYGEESVKCLLEGILEEKWEERKLRNS</sequence>
<name>A0A8X7BE80_TRICX</name>
<protein>
    <submittedName>
        <fullName evidence="1">Uncharacterized protein</fullName>
    </submittedName>
</protein>
<proteinExistence type="predicted"/>
<dbReference type="EMBL" id="BMAU01021383">
    <property type="protein sequence ID" value="GFY28320.1"/>
    <property type="molecule type" value="Genomic_DNA"/>
</dbReference>
<accession>A0A8X7BE80</accession>